<dbReference type="EMBL" id="GL377587">
    <property type="protein sequence ID" value="EFJ25410.1"/>
    <property type="molecule type" value="Genomic_DNA"/>
</dbReference>
<proteinExistence type="predicted"/>
<gene>
    <name evidence="1" type="ORF">SELMODRAFT_414072</name>
</gene>
<sequence>MAYPKDKIAFLYIHRENGEVAFISQSASRYVPGSTAQSSDFMFSSMVVSTEEDLEAAKQATRSIAPEINRYTVSMLGAADDQEWTATVYERYIGNGFEGVAFMQGSNASSSKKGRSSTLEKLSACKKEKLKINGLVLVISKEPGML</sequence>
<dbReference type="AlphaFoldDB" id="D8RRJ7"/>
<dbReference type="Gramene" id="EFJ25410">
    <property type="protein sequence ID" value="EFJ25410"/>
    <property type="gene ID" value="SELMODRAFT_414072"/>
</dbReference>
<keyword evidence="2" id="KW-1185">Reference proteome</keyword>
<dbReference type="InParanoid" id="D8RRJ7"/>
<organism evidence="2">
    <name type="scientific">Selaginella moellendorffii</name>
    <name type="common">Spikemoss</name>
    <dbReference type="NCBI Taxonomy" id="88036"/>
    <lineage>
        <taxon>Eukaryota</taxon>
        <taxon>Viridiplantae</taxon>
        <taxon>Streptophyta</taxon>
        <taxon>Embryophyta</taxon>
        <taxon>Tracheophyta</taxon>
        <taxon>Lycopodiopsida</taxon>
        <taxon>Selaginellales</taxon>
        <taxon>Selaginellaceae</taxon>
        <taxon>Selaginella</taxon>
    </lineage>
</organism>
<dbReference type="KEGG" id="smo:SELMODRAFT_414072"/>
<dbReference type="Proteomes" id="UP000001514">
    <property type="component" value="Unassembled WGS sequence"/>
</dbReference>
<dbReference type="HOGENOM" id="CLU_1780643_0_0_1"/>
<name>D8RRJ7_SELML</name>
<evidence type="ECO:0000313" key="2">
    <source>
        <dbReference type="Proteomes" id="UP000001514"/>
    </source>
</evidence>
<accession>D8RRJ7</accession>
<reference evidence="1 2" key="1">
    <citation type="journal article" date="2011" name="Science">
        <title>The Selaginella genome identifies genetic changes associated with the evolution of vascular plants.</title>
        <authorList>
            <person name="Banks J.A."/>
            <person name="Nishiyama T."/>
            <person name="Hasebe M."/>
            <person name="Bowman J.L."/>
            <person name="Gribskov M."/>
            <person name="dePamphilis C."/>
            <person name="Albert V.A."/>
            <person name="Aono N."/>
            <person name="Aoyama T."/>
            <person name="Ambrose B.A."/>
            <person name="Ashton N.W."/>
            <person name="Axtell M.J."/>
            <person name="Barker E."/>
            <person name="Barker M.S."/>
            <person name="Bennetzen J.L."/>
            <person name="Bonawitz N.D."/>
            <person name="Chapple C."/>
            <person name="Cheng C."/>
            <person name="Correa L.G."/>
            <person name="Dacre M."/>
            <person name="DeBarry J."/>
            <person name="Dreyer I."/>
            <person name="Elias M."/>
            <person name="Engstrom E.M."/>
            <person name="Estelle M."/>
            <person name="Feng L."/>
            <person name="Finet C."/>
            <person name="Floyd S.K."/>
            <person name="Frommer W.B."/>
            <person name="Fujita T."/>
            <person name="Gramzow L."/>
            <person name="Gutensohn M."/>
            <person name="Harholt J."/>
            <person name="Hattori M."/>
            <person name="Heyl A."/>
            <person name="Hirai T."/>
            <person name="Hiwatashi Y."/>
            <person name="Ishikawa M."/>
            <person name="Iwata M."/>
            <person name="Karol K.G."/>
            <person name="Koehler B."/>
            <person name="Kolukisaoglu U."/>
            <person name="Kubo M."/>
            <person name="Kurata T."/>
            <person name="Lalonde S."/>
            <person name="Li K."/>
            <person name="Li Y."/>
            <person name="Litt A."/>
            <person name="Lyons E."/>
            <person name="Manning G."/>
            <person name="Maruyama T."/>
            <person name="Michael T.P."/>
            <person name="Mikami K."/>
            <person name="Miyazaki S."/>
            <person name="Morinaga S."/>
            <person name="Murata T."/>
            <person name="Mueller-Roeber B."/>
            <person name="Nelson D.R."/>
            <person name="Obara M."/>
            <person name="Oguri Y."/>
            <person name="Olmstead R.G."/>
            <person name="Onodera N."/>
            <person name="Petersen B.L."/>
            <person name="Pils B."/>
            <person name="Prigge M."/>
            <person name="Rensing S.A."/>
            <person name="Riano-Pachon D.M."/>
            <person name="Roberts A.W."/>
            <person name="Sato Y."/>
            <person name="Scheller H.V."/>
            <person name="Schulz B."/>
            <person name="Schulz C."/>
            <person name="Shakirov E.V."/>
            <person name="Shibagaki N."/>
            <person name="Shinohara N."/>
            <person name="Shippen D.E."/>
            <person name="Soerensen I."/>
            <person name="Sotooka R."/>
            <person name="Sugimoto N."/>
            <person name="Sugita M."/>
            <person name="Sumikawa N."/>
            <person name="Tanurdzic M."/>
            <person name="Theissen G."/>
            <person name="Ulvskov P."/>
            <person name="Wakazuki S."/>
            <person name="Weng J.K."/>
            <person name="Willats W.W."/>
            <person name="Wipf D."/>
            <person name="Wolf P.G."/>
            <person name="Yang L."/>
            <person name="Zimmer A.D."/>
            <person name="Zhu Q."/>
            <person name="Mitros T."/>
            <person name="Hellsten U."/>
            <person name="Loque D."/>
            <person name="Otillar R."/>
            <person name="Salamov A."/>
            <person name="Schmutz J."/>
            <person name="Shapiro H."/>
            <person name="Lindquist E."/>
            <person name="Lucas S."/>
            <person name="Rokhsar D."/>
            <person name="Grigoriev I.V."/>
        </authorList>
    </citation>
    <scope>NUCLEOTIDE SEQUENCE [LARGE SCALE GENOMIC DNA]</scope>
</reference>
<evidence type="ECO:0000313" key="1">
    <source>
        <dbReference type="EMBL" id="EFJ25410.1"/>
    </source>
</evidence>
<protein>
    <submittedName>
        <fullName evidence="1">Uncharacterized protein</fullName>
    </submittedName>
</protein>